<evidence type="ECO:0000313" key="7">
    <source>
        <dbReference type="Proteomes" id="UP000065473"/>
    </source>
</evidence>
<evidence type="ECO:0000259" key="3">
    <source>
        <dbReference type="SMART" id="SM00903"/>
    </source>
</evidence>
<protein>
    <submittedName>
        <fullName evidence="4">Flavin reductase</fullName>
    </submittedName>
</protein>
<dbReference type="GO" id="GO:0010181">
    <property type="term" value="F:FMN binding"/>
    <property type="evidence" value="ECO:0007669"/>
    <property type="project" value="InterPro"/>
</dbReference>
<dbReference type="OrthoDB" id="8522at2157"/>
<name>A0A0U2Y2B5_9CREN</name>
<accession>A0A0U2Y2B5</accession>
<evidence type="ECO:0000256" key="2">
    <source>
        <dbReference type="ARBA" id="ARBA00023002"/>
    </source>
</evidence>
<evidence type="ECO:0000313" key="6">
    <source>
        <dbReference type="Proteomes" id="UP000060043"/>
    </source>
</evidence>
<proteinExistence type="predicted"/>
<dbReference type="Gene3D" id="2.30.110.10">
    <property type="entry name" value="Electron Transport, Fmn-binding Protein, Chain A"/>
    <property type="match status" value="1"/>
</dbReference>
<dbReference type="Proteomes" id="UP000065473">
    <property type="component" value="Chromosome"/>
</dbReference>
<evidence type="ECO:0000313" key="5">
    <source>
        <dbReference type="EMBL" id="ALU32432.1"/>
    </source>
</evidence>
<dbReference type="PaxDb" id="1435377-SUSAZ_10505"/>
<dbReference type="Pfam" id="PF01613">
    <property type="entry name" value="Flavin_Reduct"/>
    <property type="match status" value="1"/>
</dbReference>
<dbReference type="STRING" id="1435377.SUSAZ_10505"/>
<dbReference type="InterPro" id="IPR050268">
    <property type="entry name" value="NADH-dep_flavin_reductase"/>
</dbReference>
<dbReference type="SMART" id="SM00903">
    <property type="entry name" value="Flavin_Reduct"/>
    <property type="match status" value="1"/>
</dbReference>
<dbReference type="PANTHER" id="PTHR30466:SF1">
    <property type="entry name" value="FMN REDUCTASE (NADH) RUTF"/>
    <property type="match status" value="1"/>
</dbReference>
<dbReference type="AlphaFoldDB" id="A0A0U2Y2B5"/>
<dbReference type="OMA" id="QFCTGVT"/>
<dbReference type="Proteomes" id="UP000060043">
    <property type="component" value="Chromosome"/>
</dbReference>
<dbReference type="PANTHER" id="PTHR30466">
    <property type="entry name" value="FLAVIN REDUCTASE"/>
    <property type="match status" value="1"/>
</dbReference>
<dbReference type="RefSeq" id="WP_011279028.1">
    <property type="nucleotide sequence ID" value="NZ_BHWZ01000006.1"/>
</dbReference>
<dbReference type="EMBL" id="CP013695">
    <property type="protein sequence ID" value="ALU32432.1"/>
    <property type="molecule type" value="Genomic_DNA"/>
</dbReference>
<dbReference type="EMBL" id="CP013694">
    <property type="protein sequence ID" value="ALU29697.1"/>
    <property type="molecule type" value="Genomic_DNA"/>
</dbReference>
<dbReference type="GeneID" id="14552753"/>
<dbReference type="GO" id="GO:0042602">
    <property type="term" value="F:riboflavin reductase (NADPH) activity"/>
    <property type="evidence" value="ECO:0007669"/>
    <property type="project" value="TreeGrafter"/>
</dbReference>
<evidence type="ECO:0000313" key="4">
    <source>
        <dbReference type="EMBL" id="ALU29697.1"/>
    </source>
</evidence>
<reference evidence="6 7" key="1">
    <citation type="submission" date="2015-12" db="EMBL/GenBank/DDBJ databases">
        <title>A stable core within a dynamic pangenome in Sulfolobus acidocaldarius.</title>
        <authorList>
            <person name="Anderson R."/>
            <person name="Kouris A."/>
            <person name="Seward C."/>
            <person name="Campbell K."/>
            <person name="Whitaker R."/>
        </authorList>
    </citation>
    <scope>NUCLEOTIDE SEQUENCE [LARGE SCALE GENOMIC DNA]</scope>
    <source>
        <strain evidence="4 7">GG12-C01-09</strain>
        <strain evidence="5 6">NG05B_CO5_07</strain>
    </source>
</reference>
<sequence length="155" mass="17894">MSELLRNVMRNFPLGVAIVTTNWNGRYIGMTINTFNSLSLNPPLIMFSADRIKGNDKPFRESNGFVINFVDNEKLLDIFAFKDVKERFDGIEVQEGKTGSPIFPQSYAYLEARKYQIHDVGDHSIIIGEVIDGKIFKEDFSPLVYFRRAYWKLSK</sequence>
<dbReference type="InterPro" id="IPR002563">
    <property type="entry name" value="Flavin_Rdtase-like_dom"/>
</dbReference>
<dbReference type="SUPFAM" id="SSF50475">
    <property type="entry name" value="FMN-binding split barrel"/>
    <property type="match status" value="1"/>
</dbReference>
<organism evidence="4 7">
    <name type="scientific">Sulfolobus acidocaldarius</name>
    <dbReference type="NCBI Taxonomy" id="2285"/>
    <lineage>
        <taxon>Archaea</taxon>
        <taxon>Thermoproteota</taxon>
        <taxon>Thermoprotei</taxon>
        <taxon>Sulfolobales</taxon>
        <taxon>Sulfolobaceae</taxon>
        <taxon>Sulfolobus</taxon>
    </lineage>
</organism>
<comment type="cofactor">
    <cofactor evidence="1">
        <name>FMN</name>
        <dbReference type="ChEBI" id="CHEBI:58210"/>
    </cofactor>
</comment>
<dbReference type="InterPro" id="IPR012349">
    <property type="entry name" value="Split_barrel_FMN-bd"/>
</dbReference>
<gene>
    <name evidence="4" type="ORF">ATY89_06905</name>
    <name evidence="5" type="ORF">ATZ20_09925</name>
</gene>
<evidence type="ECO:0000256" key="1">
    <source>
        <dbReference type="ARBA" id="ARBA00001917"/>
    </source>
</evidence>
<feature type="domain" description="Flavin reductase like" evidence="3">
    <location>
        <begin position="9"/>
        <end position="152"/>
    </location>
</feature>
<keyword evidence="2" id="KW-0560">Oxidoreductase</keyword>